<dbReference type="Gene3D" id="3.10.129.10">
    <property type="entry name" value="Hotdog Thioesterase"/>
    <property type="match status" value="1"/>
</dbReference>
<evidence type="ECO:0000313" key="3">
    <source>
        <dbReference type="EMBL" id="QDD69884.1"/>
    </source>
</evidence>
<dbReference type="GO" id="GO:0016829">
    <property type="term" value="F:lyase activity"/>
    <property type="evidence" value="ECO:0007669"/>
    <property type="project" value="UniProtKB-KW"/>
</dbReference>
<dbReference type="NCBIfam" id="NF000582">
    <property type="entry name" value="PRK00006.1"/>
    <property type="match status" value="1"/>
</dbReference>
<dbReference type="Pfam" id="PF07977">
    <property type="entry name" value="FabA"/>
    <property type="match status" value="1"/>
</dbReference>
<keyword evidence="2" id="KW-0456">Lyase</keyword>
<dbReference type="Proteomes" id="UP000312326">
    <property type="component" value="Chromosome"/>
</dbReference>
<accession>A0A5B8EFK5</accession>
<dbReference type="RefSeq" id="WP_130898704.1">
    <property type="nucleotide sequence ID" value="NZ_CP029754.1"/>
</dbReference>
<dbReference type="AlphaFoldDB" id="A0A5B8EFK5"/>
<dbReference type="CDD" id="cd01288">
    <property type="entry name" value="FabZ"/>
    <property type="match status" value="1"/>
</dbReference>
<sequence length="143" mass="15539">MSEELGINEIKTIIPHRFPMLLIDRVFSLKAGQEAKAVHNVSFGESFVQASSSKNPVFPSILIVEAMAQTGAIALLSEEKFAGKTAYFGGIKEADFTGQARPGDQIILMSKLTKIRRNIGVGVGEAWVKDKKIAQAELTFMIG</sequence>
<dbReference type="EMBL" id="CP029754">
    <property type="protein sequence ID" value="QDD69884.1"/>
    <property type="molecule type" value="Genomic_DNA"/>
</dbReference>
<dbReference type="InterPro" id="IPR013114">
    <property type="entry name" value="FabA_FabZ"/>
</dbReference>
<comment type="similarity">
    <text evidence="1">Belongs to the thioester dehydratase family. FabZ subfamily.</text>
</comment>
<dbReference type="PANTHER" id="PTHR30272:SF1">
    <property type="entry name" value="3-HYDROXYACYL-[ACYL-CARRIER-PROTEIN] DEHYDRATASE"/>
    <property type="match status" value="1"/>
</dbReference>
<name>A0A5B8EFK5_LACAM</name>
<organism evidence="3 4">
    <name type="scientific">Lactobacillus amylovorus</name>
    <dbReference type="NCBI Taxonomy" id="1604"/>
    <lineage>
        <taxon>Bacteria</taxon>
        <taxon>Bacillati</taxon>
        <taxon>Bacillota</taxon>
        <taxon>Bacilli</taxon>
        <taxon>Lactobacillales</taxon>
        <taxon>Lactobacillaceae</taxon>
        <taxon>Lactobacillus</taxon>
    </lineage>
</organism>
<evidence type="ECO:0000256" key="2">
    <source>
        <dbReference type="ARBA" id="ARBA00023239"/>
    </source>
</evidence>
<gene>
    <name evidence="3" type="ORF">DM298_02535</name>
</gene>
<dbReference type="SUPFAM" id="SSF54637">
    <property type="entry name" value="Thioesterase/thiol ester dehydrase-isomerase"/>
    <property type="match status" value="1"/>
</dbReference>
<dbReference type="PANTHER" id="PTHR30272">
    <property type="entry name" value="3-HYDROXYACYL-[ACYL-CARRIER-PROTEIN] DEHYDRATASE"/>
    <property type="match status" value="1"/>
</dbReference>
<evidence type="ECO:0000256" key="1">
    <source>
        <dbReference type="ARBA" id="ARBA00009174"/>
    </source>
</evidence>
<reference evidence="3 4" key="1">
    <citation type="submission" date="2018-06" db="EMBL/GenBank/DDBJ databases">
        <title>Complete genome sequnece of Lactobacillus amylovorus PMRA3.</title>
        <authorList>
            <person name="Nam Y.-D."/>
            <person name="Chung W.-H."/>
            <person name="Park Y.S."/>
            <person name="Kang J."/>
        </authorList>
    </citation>
    <scope>NUCLEOTIDE SEQUENCE [LARGE SCALE GENOMIC DNA]</scope>
    <source>
        <strain evidence="3 4">PMRA3</strain>
    </source>
</reference>
<protein>
    <submittedName>
        <fullName evidence="3">3-hydroxyacyl-[acyl-carrier-protein] dehydratase FabZ</fullName>
    </submittedName>
</protein>
<dbReference type="InterPro" id="IPR029069">
    <property type="entry name" value="HotDog_dom_sf"/>
</dbReference>
<evidence type="ECO:0000313" key="4">
    <source>
        <dbReference type="Proteomes" id="UP000312326"/>
    </source>
</evidence>
<proteinExistence type="inferred from homology"/>